<dbReference type="InterPro" id="IPR008979">
    <property type="entry name" value="Galactose-bd-like_sf"/>
</dbReference>
<evidence type="ECO:0000313" key="6">
    <source>
        <dbReference type="Proteomes" id="UP001501237"/>
    </source>
</evidence>
<dbReference type="GO" id="GO:0016787">
    <property type="term" value="F:hydrolase activity"/>
    <property type="evidence" value="ECO:0007669"/>
    <property type="project" value="UniProtKB-KW"/>
</dbReference>
<keyword evidence="3" id="KW-0732">Signal</keyword>
<dbReference type="Pfam" id="PF02129">
    <property type="entry name" value="Peptidase_S15"/>
    <property type="match status" value="1"/>
</dbReference>
<feature type="domain" description="Xaa-Pro dipeptidyl-peptidase C-terminal" evidence="4">
    <location>
        <begin position="299"/>
        <end position="518"/>
    </location>
</feature>
<gene>
    <name evidence="5" type="ORF">GCM10010468_49950</name>
</gene>
<organism evidence="5 6">
    <name type="scientific">Actinocorallia longicatena</name>
    <dbReference type="NCBI Taxonomy" id="111803"/>
    <lineage>
        <taxon>Bacteria</taxon>
        <taxon>Bacillati</taxon>
        <taxon>Actinomycetota</taxon>
        <taxon>Actinomycetes</taxon>
        <taxon>Streptosporangiales</taxon>
        <taxon>Thermomonosporaceae</taxon>
        <taxon>Actinocorallia</taxon>
    </lineage>
</organism>
<comment type="similarity">
    <text evidence="1">Belongs to the AB hydrolase superfamily.</text>
</comment>
<evidence type="ECO:0000256" key="1">
    <source>
        <dbReference type="ARBA" id="ARBA00008645"/>
    </source>
</evidence>
<evidence type="ECO:0000256" key="3">
    <source>
        <dbReference type="SAM" id="SignalP"/>
    </source>
</evidence>
<feature type="chain" id="PRO_5047358440" evidence="3">
    <location>
        <begin position="33"/>
        <end position="522"/>
    </location>
</feature>
<dbReference type="InterPro" id="IPR013736">
    <property type="entry name" value="Xaa-Pro_dipept_C"/>
</dbReference>
<dbReference type="Gene3D" id="3.40.50.1820">
    <property type="entry name" value="alpha/beta hydrolase"/>
    <property type="match status" value="1"/>
</dbReference>
<dbReference type="Gene3D" id="2.60.120.260">
    <property type="entry name" value="Galactose-binding domain-like"/>
    <property type="match status" value="1"/>
</dbReference>
<keyword evidence="6" id="KW-1185">Reference proteome</keyword>
<reference evidence="6" key="1">
    <citation type="journal article" date="2019" name="Int. J. Syst. Evol. Microbiol.">
        <title>The Global Catalogue of Microorganisms (GCM) 10K type strain sequencing project: providing services to taxonomists for standard genome sequencing and annotation.</title>
        <authorList>
            <consortium name="The Broad Institute Genomics Platform"/>
            <consortium name="The Broad Institute Genome Sequencing Center for Infectious Disease"/>
            <person name="Wu L."/>
            <person name="Ma J."/>
        </authorList>
    </citation>
    <scope>NUCLEOTIDE SEQUENCE [LARGE SCALE GENOMIC DNA]</scope>
    <source>
        <strain evidence="6">JCM 9377</strain>
    </source>
</reference>
<evidence type="ECO:0000259" key="4">
    <source>
        <dbReference type="SMART" id="SM00939"/>
    </source>
</evidence>
<dbReference type="RefSeq" id="WP_344832583.1">
    <property type="nucleotide sequence ID" value="NZ_BAAAUV010000013.1"/>
</dbReference>
<name>A0ABP6QFB5_9ACTN</name>
<dbReference type="Proteomes" id="UP001501237">
    <property type="component" value="Unassembled WGS sequence"/>
</dbReference>
<dbReference type="InterPro" id="IPR005674">
    <property type="entry name" value="CocE/Ser_esterase"/>
</dbReference>
<feature type="signal peptide" evidence="3">
    <location>
        <begin position="1"/>
        <end position="32"/>
    </location>
</feature>
<dbReference type="SMART" id="SM00939">
    <property type="entry name" value="PepX_C"/>
    <property type="match status" value="1"/>
</dbReference>
<proteinExistence type="inferred from homology"/>
<keyword evidence="2 5" id="KW-0378">Hydrolase</keyword>
<dbReference type="InterPro" id="IPR050261">
    <property type="entry name" value="FrsA_esterase"/>
</dbReference>
<sequence length="522" mass="55502">MRPSPGAKTAAVALLSSASLLGTLTTAVPAVAASGFTSTYETISGYGGTPIKALVFQPEGKGPFPLLVMPSSWSLFHAEYAGAAARLARDSGYVVVSYTSRGFWDSEGRIEIAGKPDVNDMSKVIDWAVTHTRSDAKRIGAAGISYGAGISLLGAAFDPRIRAVAAMSAWADLPDSLFVNETVSEQTAAALLLLGHVTGRPGPDYLTVQDGYIKDDFGTAVKLAEARGASRYVDRLNASGPAVLIANGWQDGMFPPGQITDFFNRLRTPKRLMFQPGDHGTADGAGAVGLPNDVWAAATRWFDHHLRGKPSDGKGDVVLKANSGGPWRSFPAWTAQSGRTLKYTLSGGGTLTRKKTGWKRTIATGVPTVADSGVIEGTGAAAQAGIHWTIRPSQVSRKDGLVFRGPKLGRTTTIGGFPRLRTTVTPSARNTSFFVYLYDEAPGGKARLVTHIPYTLRDVRPGVAKRLDLRLQPIRWTLARGHRLTLVVDTMDVRYRSTSRKGGTLTFSATAAEPSSVTLPTS</sequence>
<dbReference type="Pfam" id="PF08530">
    <property type="entry name" value="PepX_C"/>
    <property type="match status" value="1"/>
</dbReference>
<protein>
    <submittedName>
        <fullName evidence="5">CocE/NonD family hydrolase</fullName>
    </submittedName>
</protein>
<accession>A0ABP6QFB5</accession>
<dbReference type="PANTHER" id="PTHR22946">
    <property type="entry name" value="DIENELACTONE HYDROLASE DOMAIN-CONTAINING PROTEIN-RELATED"/>
    <property type="match status" value="1"/>
</dbReference>
<dbReference type="EMBL" id="BAAAUV010000013">
    <property type="protein sequence ID" value="GAA3223426.1"/>
    <property type="molecule type" value="Genomic_DNA"/>
</dbReference>
<dbReference type="NCBIfam" id="TIGR00976">
    <property type="entry name" value="CocE_NonD"/>
    <property type="match status" value="1"/>
</dbReference>
<comment type="caution">
    <text evidence="5">The sequence shown here is derived from an EMBL/GenBank/DDBJ whole genome shotgun (WGS) entry which is preliminary data.</text>
</comment>
<dbReference type="InterPro" id="IPR029058">
    <property type="entry name" value="AB_hydrolase_fold"/>
</dbReference>
<dbReference type="SUPFAM" id="SSF53474">
    <property type="entry name" value="alpha/beta-Hydrolases"/>
    <property type="match status" value="1"/>
</dbReference>
<dbReference type="PANTHER" id="PTHR22946:SF9">
    <property type="entry name" value="POLYKETIDE TRANSFERASE AF380"/>
    <property type="match status" value="1"/>
</dbReference>
<evidence type="ECO:0000313" key="5">
    <source>
        <dbReference type="EMBL" id="GAA3223426.1"/>
    </source>
</evidence>
<evidence type="ECO:0000256" key="2">
    <source>
        <dbReference type="ARBA" id="ARBA00022801"/>
    </source>
</evidence>
<dbReference type="SUPFAM" id="SSF49785">
    <property type="entry name" value="Galactose-binding domain-like"/>
    <property type="match status" value="1"/>
</dbReference>
<dbReference type="InterPro" id="IPR000383">
    <property type="entry name" value="Xaa-Pro-like_dom"/>
</dbReference>